<dbReference type="InterPro" id="IPR036388">
    <property type="entry name" value="WH-like_DNA-bd_sf"/>
</dbReference>
<evidence type="ECO:0000256" key="1">
    <source>
        <dbReference type="ARBA" id="ARBA00023015"/>
    </source>
</evidence>
<dbReference type="PROSITE" id="PS50995">
    <property type="entry name" value="HTH_MARR_2"/>
    <property type="match status" value="1"/>
</dbReference>
<dbReference type="Proteomes" id="UP000067626">
    <property type="component" value="Chromosome"/>
</dbReference>
<dbReference type="PRINTS" id="PR00598">
    <property type="entry name" value="HTHMARR"/>
</dbReference>
<sequence length="160" mass="17520">MQEDGAPHDWEPESTVSFWINVASRALLRQQEGLLRPLGFGMSQMPVLHALGDGGSMSQKDLARWARVEQPTMAEMLGRMERDGVVQRVLNPEDRRGSLVSLTRKARARLPKARAALIALEQELTEGFSEEEKALLSTLLQRVAGKLAAEPLGVPPPSAG</sequence>
<dbReference type="RefSeq" id="WP_050432672.1">
    <property type="nucleotide sequence ID" value="NZ_CP012159.1"/>
</dbReference>
<dbReference type="AlphaFoldDB" id="A0A0K1EIU4"/>
<name>A0A0K1EIU4_CHOCO</name>
<gene>
    <name evidence="5" type="primary">marR</name>
    <name evidence="5" type="ORF">CMC5_049400</name>
</gene>
<dbReference type="InterPro" id="IPR000835">
    <property type="entry name" value="HTH_MarR-typ"/>
</dbReference>
<keyword evidence="2" id="KW-0238">DNA-binding</keyword>
<keyword evidence="3" id="KW-0804">Transcription</keyword>
<evidence type="ECO:0000256" key="3">
    <source>
        <dbReference type="ARBA" id="ARBA00023163"/>
    </source>
</evidence>
<dbReference type="STRING" id="52.CMC5_049400"/>
<feature type="domain" description="HTH marR-type" evidence="4">
    <location>
        <begin position="13"/>
        <end position="145"/>
    </location>
</feature>
<dbReference type="OrthoDB" id="5521015at2"/>
<keyword evidence="6" id="KW-1185">Reference proteome</keyword>
<dbReference type="SMART" id="SM00347">
    <property type="entry name" value="HTH_MARR"/>
    <property type="match status" value="1"/>
</dbReference>
<proteinExistence type="predicted"/>
<keyword evidence="1" id="KW-0805">Transcription regulation</keyword>
<accession>A0A0K1EIU4</accession>
<dbReference type="GO" id="GO:0003677">
    <property type="term" value="F:DNA binding"/>
    <property type="evidence" value="ECO:0007669"/>
    <property type="project" value="UniProtKB-KW"/>
</dbReference>
<evidence type="ECO:0000313" key="5">
    <source>
        <dbReference type="EMBL" id="AKT40784.1"/>
    </source>
</evidence>
<evidence type="ECO:0000313" key="6">
    <source>
        <dbReference type="Proteomes" id="UP000067626"/>
    </source>
</evidence>
<dbReference type="Pfam" id="PF01047">
    <property type="entry name" value="MarR"/>
    <property type="match status" value="1"/>
</dbReference>
<evidence type="ECO:0000256" key="2">
    <source>
        <dbReference type="ARBA" id="ARBA00023125"/>
    </source>
</evidence>
<dbReference type="PANTHER" id="PTHR42756:SF1">
    <property type="entry name" value="TRANSCRIPTIONAL REPRESSOR OF EMRAB OPERON"/>
    <property type="match status" value="1"/>
</dbReference>
<dbReference type="EMBL" id="CP012159">
    <property type="protein sequence ID" value="AKT40784.1"/>
    <property type="molecule type" value="Genomic_DNA"/>
</dbReference>
<protein>
    <submittedName>
        <fullName evidence="5">MarR family transcriptional regulator</fullName>
    </submittedName>
</protein>
<dbReference type="SUPFAM" id="SSF46785">
    <property type="entry name" value="Winged helix' DNA-binding domain"/>
    <property type="match status" value="1"/>
</dbReference>
<reference evidence="5 6" key="1">
    <citation type="submission" date="2015-07" db="EMBL/GenBank/DDBJ databases">
        <title>Genome analysis of myxobacterium Chondromyces crocatus Cm c5 reveals a high potential for natural compound synthesis and the genetic basis for the loss of fruiting body formation.</title>
        <authorList>
            <person name="Zaburannyi N."/>
            <person name="Bunk B."/>
            <person name="Maier J."/>
            <person name="Overmann J."/>
            <person name="Mueller R."/>
        </authorList>
    </citation>
    <scope>NUCLEOTIDE SEQUENCE [LARGE SCALE GENOMIC DNA]</scope>
    <source>
        <strain evidence="5 6">Cm c5</strain>
    </source>
</reference>
<dbReference type="GO" id="GO:0003700">
    <property type="term" value="F:DNA-binding transcription factor activity"/>
    <property type="evidence" value="ECO:0007669"/>
    <property type="project" value="InterPro"/>
</dbReference>
<dbReference type="Gene3D" id="1.10.10.10">
    <property type="entry name" value="Winged helix-like DNA-binding domain superfamily/Winged helix DNA-binding domain"/>
    <property type="match status" value="1"/>
</dbReference>
<organism evidence="5 6">
    <name type="scientific">Chondromyces crocatus</name>
    <dbReference type="NCBI Taxonomy" id="52"/>
    <lineage>
        <taxon>Bacteria</taxon>
        <taxon>Pseudomonadati</taxon>
        <taxon>Myxococcota</taxon>
        <taxon>Polyangia</taxon>
        <taxon>Polyangiales</taxon>
        <taxon>Polyangiaceae</taxon>
        <taxon>Chondromyces</taxon>
    </lineage>
</organism>
<dbReference type="PANTHER" id="PTHR42756">
    <property type="entry name" value="TRANSCRIPTIONAL REGULATOR, MARR"/>
    <property type="match status" value="1"/>
</dbReference>
<dbReference type="InterPro" id="IPR036390">
    <property type="entry name" value="WH_DNA-bd_sf"/>
</dbReference>
<dbReference type="KEGG" id="ccro:CMC5_049400"/>
<evidence type="ECO:0000259" key="4">
    <source>
        <dbReference type="PROSITE" id="PS50995"/>
    </source>
</evidence>